<evidence type="ECO:0000259" key="4">
    <source>
        <dbReference type="Pfam" id="PF13193"/>
    </source>
</evidence>
<feature type="domain" description="AMP-binding enzyme C-terminal" evidence="4">
    <location>
        <begin position="355"/>
        <end position="414"/>
    </location>
</feature>
<evidence type="ECO:0000313" key="5">
    <source>
        <dbReference type="EMBL" id="MBZ5999051.1"/>
    </source>
</evidence>
<evidence type="ECO:0000259" key="3">
    <source>
        <dbReference type="Pfam" id="PF00501"/>
    </source>
</evidence>
<keyword evidence="2" id="KW-0436">Ligase</keyword>
<reference evidence="5 6" key="1">
    <citation type="submission" date="2021-05" db="EMBL/GenBank/DDBJ databases">
        <title>Pangenome of Leuconostoc gelidum warrants species status for Leuconostoc gelidum subsp. gasicomitatum.</title>
        <authorList>
            <person name="Johansson P."/>
            <person name="Sade E."/>
            <person name="Hultman J."/>
            <person name="Auvinen P."/>
            <person name="Bjorkroth J."/>
        </authorList>
    </citation>
    <scope>NUCLEOTIDE SEQUENCE [LARGE SCALE GENOMIC DNA]</scope>
    <source>
        <strain evidence="5 6">AMKR21</strain>
    </source>
</reference>
<name>A0ABS7V271_LEUGE</name>
<dbReference type="InterPro" id="IPR042099">
    <property type="entry name" value="ANL_N_sf"/>
</dbReference>
<evidence type="ECO:0000256" key="2">
    <source>
        <dbReference type="ARBA" id="ARBA00022598"/>
    </source>
</evidence>
<dbReference type="Gene3D" id="3.40.50.12780">
    <property type="entry name" value="N-terminal domain of ligase-like"/>
    <property type="match status" value="1"/>
</dbReference>
<dbReference type="Gene3D" id="3.30.300.30">
    <property type="match status" value="1"/>
</dbReference>
<dbReference type="InterPro" id="IPR025110">
    <property type="entry name" value="AMP-bd_C"/>
</dbReference>
<dbReference type="InterPro" id="IPR020845">
    <property type="entry name" value="AMP-binding_CS"/>
</dbReference>
<dbReference type="PANTHER" id="PTHR43201:SF5">
    <property type="entry name" value="MEDIUM-CHAIN ACYL-COA LIGASE ACSF2, MITOCHONDRIAL"/>
    <property type="match status" value="1"/>
</dbReference>
<proteinExistence type="inferred from homology"/>
<feature type="domain" description="AMP-dependent synthetase/ligase" evidence="3">
    <location>
        <begin position="121"/>
        <end position="283"/>
    </location>
</feature>
<dbReference type="PANTHER" id="PTHR43201">
    <property type="entry name" value="ACYL-COA SYNTHETASE"/>
    <property type="match status" value="1"/>
</dbReference>
<dbReference type="InterPro" id="IPR000873">
    <property type="entry name" value="AMP-dep_synth/lig_dom"/>
</dbReference>
<comment type="caution">
    <text evidence="5">The sequence shown here is derived from an EMBL/GenBank/DDBJ whole genome shotgun (WGS) entry which is preliminary data.</text>
</comment>
<dbReference type="Pfam" id="PF00501">
    <property type="entry name" value="AMP-binding"/>
    <property type="match status" value="1"/>
</dbReference>
<organism evidence="5 6">
    <name type="scientific">Leuconostoc gelidum subsp. gelidum</name>
    <dbReference type="NCBI Taxonomy" id="1607839"/>
    <lineage>
        <taxon>Bacteria</taxon>
        <taxon>Bacillati</taxon>
        <taxon>Bacillota</taxon>
        <taxon>Bacilli</taxon>
        <taxon>Lactobacillales</taxon>
        <taxon>Lactobacillaceae</taxon>
        <taxon>Leuconostoc</taxon>
        <taxon>Leuconostoc gelidum group</taxon>
    </lineage>
</organism>
<evidence type="ECO:0000313" key="6">
    <source>
        <dbReference type="Proteomes" id="UP000705994"/>
    </source>
</evidence>
<dbReference type="RefSeq" id="WP_224155057.1">
    <property type="nucleotide sequence ID" value="NZ_JAHBFQ010000009.1"/>
</dbReference>
<dbReference type="Proteomes" id="UP000705994">
    <property type="component" value="Unassembled WGS sequence"/>
</dbReference>
<protein>
    <submittedName>
        <fullName evidence="5">AMP-binding protein</fullName>
    </submittedName>
</protein>
<dbReference type="Pfam" id="PF13193">
    <property type="entry name" value="AMP-binding_C"/>
    <property type="match status" value="1"/>
</dbReference>
<keyword evidence="6" id="KW-1185">Reference proteome</keyword>
<dbReference type="PROSITE" id="PS00455">
    <property type="entry name" value="AMP_BINDING"/>
    <property type="match status" value="1"/>
</dbReference>
<gene>
    <name evidence="5" type="ORF">KIJ07_01215</name>
</gene>
<dbReference type="InterPro" id="IPR045851">
    <property type="entry name" value="AMP-bd_C_sf"/>
</dbReference>
<dbReference type="EMBL" id="JAHBFX010000001">
    <property type="protein sequence ID" value="MBZ5999051.1"/>
    <property type="molecule type" value="Genomic_DNA"/>
</dbReference>
<dbReference type="SUPFAM" id="SSF56801">
    <property type="entry name" value="Acetyl-CoA synthetase-like"/>
    <property type="match status" value="1"/>
</dbReference>
<accession>A0ABS7V271</accession>
<evidence type="ECO:0000256" key="1">
    <source>
        <dbReference type="ARBA" id="ARBA00006432"/>
    </source>
</evidence>
<comment type="similarity">
    <text evidence="1">Belongs to the ATP-dependent AMP-binding enzyme family.</text>
</comment>
<sequence>MDELFDFQKLARKYKERVAIIDNKHTYTYQNLYDSAQNICDTNGIKMPYVVLIIKETRVFISEFIAVHLAGAIPIILTEQDLPNVPWLLKPLAGQWQWLTEFVDGVKNNQLRTGILFLGKTSGTTGNAKIYQRDWHSWRIGFERCFEVFEMNNDEIVMTTSSMATSLGLHTMLLSLYFGKSFYCFERYQPMHLLKSTIVYTVPTYLGLKDTNWAYNPNIRGIVSCGGELQNKLVKQWQANHIKHALYELYGSSETSLVSWQKITQDKNPNDVGELFPAVTLEVNQHRRLIVSSPYLFCGYLGCNDHPITQVMTDDVGYYQDNHLYVLGRKSDVINHGGNKIYPSEIEHVLTHFTESVVVFGVPDLVYGENIVAMVVTNETETILKSYVANYLPKYKIPTRYIFVDEIPKTPQQKISRALLTTDFMKGRWS</sequence>